<dbReference type="InterPro" id="IPR018391">
    <property type="entry name" value="PQQ_b-propeller_rpt"/>
</dbReference>
<sequence>MQLPSTLCLWVNFGSPVEASPIIANNKAYAISSQGILACVDLANAAILWHKPLSGIGNVSAPATENDTVWVATQSGMLYVIRGSDGTIINSFNTGSSILADLLLLPTGIYVGAINGIFYAFDRGGNLKWSYQADQAIVHAACEKEGQIVFTDGDQHAIWLADSGASYHEIRNVSIKTLGPSICSFMPPMIWNDTIFFAKGEVELLTDFTGVFKFGFNTGSMIGRITSSISRACLSVDTADGVLFIGSTRNGLFVLGAPRNWNTTDYYSDYPFDGIYGVNSSPAVIGNCVIFGSECGKINFFSKTSSTTFGGTSLWSYMPSSGKAISASPAVSNGRVVIGATDGCLYGFWNGTEVTEPTDISDSTSTRGDVSRIPAPGTWTLFVSPNPSATGNIVIAAQGIETGYAIVLYDVQGRIIKEWRNNGPKMQRIVWNRSDAAGHTVPSGTYFAVMKNRSGMKVQKFKIVIM</sequence>
<organism evidence="2 3">
    <name type="scientific">Candidatus Raymondbacteria bacterium RIFOXYD12_FULL_49_13</name>
    <dbReference type="NCBI Taxonomy" id="1817890"/>
    <lineage>
        <taxon>Bacteria</taxon>
        <taxon>Raymondiibacteriota</taxon>
    </lineage>
</organism>
<evidence type="ECO:0000313" key="2">
    <source>
        <dbReference type="EMBL" id="OGK00236.1"/>
    </source>
</evidence>
<dbReference type="InterPro" id="IPR015943">
    <property type="entry name" value="WD40/YVTN_repeat-like_dom_sf"/>
</dbReference>
<dbReference type="Proteomes" id="UP000179243">
    <property type="component" value="Unassembled WGS sequence"/>
</dbReference>
<dbReference type="AlphaFoldDB" id="A0A1F7F163"/>
<dbReference type="SMART" id="SM00564">
    <property type="entry name" value="PQQ"/>
    <property type="match status" value="4"/>
</dbReference>
<dbReference type="NCBIfam" id="TIGR04183">
    <property type="entry name" value="Por_Secre_tail"/>
    <property type="match status" value="1"/>
</dbReference>
<dbReference type="Gene3D" id="2.40.128.630">
    <property type="match status" value="1"/>
</dbReference>
<gene>
    <name evidence="2" type="ORF">A2519_07120</name>
</gene>
<protein>
    <recommendedName>
        <fullName evidence="1">Pyrrolo-quinoline quinone repeat domain-containing protein</fullName>
    </recommendedName>
</protein>
<reference evidence="2 3" key="1">
    <citation type="journal article" date="2016" name="Nat. Commun.">
        <title>Thousands of microbial genomes shed light on interconnected biogeochemical processes in an aquifer system.</title>
        <authorList>
            <person name="Anantharaman K."/>
            <person name="Brown C.T."/>
            <person name="Hug L.A."/>
            <person name="Sharon I."/>
            <person name="Castelle C.J."/>
            <person name="Probst A.J."/>
            <person name="Thomas B.C."/>
            <person name="Singh A."/>
            <person name="Wilkins M.J."/>
            <person name="Karaoz U."/>
            <person name="Brodie E.L."/>
            <person name="Williams K.H."/>
            <person name="Hubbard S.S."/>
            <person name="Banfield J.F."/>
        </authorList>
    </citation>
    <scope>NUCLEOTIDE SEQUENCE [LARGE SCALE GENOMIC DNA]</scope>
</reference>
<dbReference type="PANTHER" id="PTHR34512:SF30">
    <property type="entry name" value="OUTER MEMBRANE PROTEIN ASSEMBLY FACTOR BAMB"/>
    <property type="match status" value="1"/>
</dbReference>
<dbReference type="Pfam" id="PF13360">
    <property type="entry name" value="PQQ_2"/>
    <property type="match status" value="1"/>
</dbReference>
<comment type="caution">
    <text evidence="2">The sequence shown here is derived from an EMBL/GenBank/DDBJ whole genome shotgun (WGS) entry which is preliminary data.</text>
</comment>
<evidence type="ECO:0000259" key="1">
    <source>
        <dbReference type="Pfam" id="PF13360"/>
    </source>
</evidence>
<feature type="domain" description="Pyrrolo-quinoline quinone repeat" evidence="1">
    <location>
        <begin position="17"/>
        <end position="89"/>
    </location>
</feature>
<evidence type="ECO:0000313" key="3">
    <source>
        <dbReference type="Proteomes" id="UP000179243"/>
    </source>
</evidence>
<name>A0A1F7F163_UNCRA</name>
<proteinExistence type="predicted"/>
<dbReference type="EMBL" id="MFYX01000151">
    <property type="protein sequence ID" value="OGK00236.1"/>
    <property type="molecule type" value="Genomic_DNA"/>
</dbReference>
<dbReference type="InterPro" id="IPR002372">
    <property type="entry name" value="PQQ_rpt_dom"/>
</dbReference>
<dbReference type="PANTHER" id="PTHR34512">
    <property type="entry name" value="CELL SURFACE PROTEIN"/>
    <property type="match status" value="1"/>
</dbReference>
<accession>A0A1F7F163</accession>
<dbReference type="SUPFAM" id="SSF50998">
    <property type="entry name" value="Quinoprotein alcohol dehydrogenase-like"/>
    <property type="match status" value="2"/>
</dbReference>
<dbReference type="Gene3D" id="2.130.10.10">
    <property type="entry name" value="YVTN repeat-like/Quinoprotein amine dehydrogenase"/>
    <property type="match status" value="1"/>
</dbReference>
<dbReference type="InterPro" id="IPR026444">
    <property type="entry name" value="Secre_tail"/>
</dbReference>
<dbReference type="InterPro" id="IPR011047">
    <property type="entry name" value="Quinoprotein_ADH-like_sf"/>
</dbReference>